<protein>
    <recommendedName>
        <fullName evidence="2">UDENN domain-containing protein</fullName>
    </recommendedName>
</protein>
<evidence type="ECO:0000256" key="1">
    <source>
        <dbReference type="SAM" id="MobiDB-lite"/>
    </source>
</evidence>
<dbReference type="EMBL" id="JAUHHV010000004">
    <property type="protein sequence ID" value="KAK1426751.1"/>
    <property type="molecule type" value="Genomic_DNA"/>
</dbReference>
<dbReference type="Gene3D" id="3.30.450.200">
    <property type="match status" value="1"/>
</dbReference>
<accession>A0AAD8NZM9</accession>
<dbReference type="Proteomes" id="UP001229421">
    <property type="component" value="Unassembled WGS sequence"/>
</dbReference>
<name>A0AAD8NZM9_TARER</name>
<dbReference type="PROSITE" id="PS50211">
    <property type="entry name" value="DENN"/>
    <property type="match status" value="1"/>
</dbReference>
<feature type="domain" description="UDENN" evidence="2">
    <location>
        <begin position="114"/>
        <end position="725"/>
    </location>
</feature>
<dbReference type="PANTHER" id="PTHR15288">
    <property type="entry name" value="DENN DOMAIN-CONTAINING PROTEIN 2"/>
    <property type="match status" value="1"/>
</dbReference>
<evidence type="ECO:0000313" key="3">
    <source>
        <dbReference type="EMBL" id="KAK1426751.1"/>
    </source>
</evidence>
<dbReference type="InterPro" id="IPR043153">
    <property type="entry name" value="DENN_C"/>
</dbReference>
<dbReference type="Gene3D" id="3.40.50.11500">
    <property type="match status" value="1"/>
</dbReference>
<dbReference type="AlphaFoldDB" id="A0AAD8NZM9"/>
<dbReference type="InterPro" id="IPR001194">
    <property type="entry name" value="cDENN_dom"/>
</dbReference>
<keyword evidence="4" id="KW-1185">Reference proteome</keyword>
<dbReference type="InterPro" id="IPR005113">
    <property type="entry name" value="uDENN_dom"/>
</dbReference>
<organism evidence="3 4">
    <name type="scientific">Tagetes erecta</name>
    <name type="common">African marigold</name>
    <dbReference type="NCBI Taxonomy" id="13708"/>
    <lineage>
        <taxon>Eukaryota</taxon>
        <taxon>Viridiplantae</taxon>
        <taxon>Streptophyta</taxon>
        <taxon>Embryophyta</taxon>
        <taxon>Tracheophyta</taxon>
        <taxon>Spermatophyta</taxon>
        <taxon>Magnoliopsida</taxon>
        <taxon>eudicotyledons</taxon>
        <taxon>Gunneridae</taxon>
        <taxon>Pentapetalae</taxon>
        <taxon>asterids</taxon>
        <taxon>campanulids</taxon>
        <taxon>Asterales</taxon>
        <taxon>Asteraceae</taxon>
        <taxon>Asteroideae</taxon>
        <taxon>Heliantheae alliance</taxon>
        <taxon>Tageteae</taxon>
        <taxon>Tagetes</taxon>
    </lineage>
</organism>
<sequence length="725" mass="81125">MTSVGTGHRRCRSEIVTSLDNQGNGFQRFKTHMQRALNWSAGQDQAFFNPEILANQKRQWGQVHSRSSDTAKYHDATTLFEQFLIAGINPNANLEPVEKAFAKRKKWEAKADKADIRIMHFRSPPAVMLEPQILFKYPTGNSLDMRSQDLASFCFPEGVKACMLARSPSLSELNQLVYGQDHLSRDDLSFIFSLKVADNATLYGVCLHTQEFVQRPPGMLGVASSLPRGSGHGSRFLITAPRCYCLLTRVPFFDLHYAMLNGIVAQERLNRITQFVSEGSLGHVASSPRVNNQEDEYAGSPRHKRSWMDLAIPVDGTLALSVGSAGVIGRGLNSPSKQETRSPNNYNSDVSENRWECLGKMHGDHDSIRKASIEACAVPVNSLEQIRSSGPLFSSVRGIVTEDEDGVLSCSDKYANNKTIMEWAKENKNDLLQIVCGYHALPVPSYGGKVYFKPLEHLHAIEYYRTAFAFGEDPDADMSRIPDKVKFKLAAIEEAVSLSNWTTITLCRALSLENVLILLAAVLLEKQVIITSPNLGVLSATVLSLIPMILPFEWQSLFLPILPRKMFDFLDAPVPFVVGILHKPADNKMKSNNLVHVNLDDNQVEMSSLPALPKLRELMTRLGPLHARLSSDKTAAKKHPVYKCNKWQIDAAAQFLAVMRQHLESLCSNLSNHAITSVQCDNERVSVLIKESYIDSFPYRDRPFIREFVDTQMFTVLSDTRLSRP</sequence>
<comment type="caution">
    <text evidence="3">The sequence shown here is derived from an EMBL/GenBank/DDBJ whole genome shotgun (WGS) entry which is preliminary data.</text>
</comment>
<dbReference type="Pfam" id="PF03456">
    <property type="entry name" value="uDENN"/>
    <property type="match status" value="1"/>
</dbReference>
<proteinExistence type="predicted"/>
<reference evidence="3" key="1">
    <citation type="journal article" date="2023" name="bioRxiv">
        <title>Improved chromosome-level genome assembly for marigold (Tagetes erecta).</title>
        <authorList>
            <person name="Jiang F."/>
            <person name="Yuan L."/>
            <person name="Wang S."/>
            <person name="Wang H."/>
            <person name="Xu D."/>
            <person name="Wang A."/>
            <person name="Fan W."/>
        </authorList>
    </citation>
    <scope>NUCLEOTIDE SEQUENCE</scope>
    <source>
        <strain evidence="3">WSJ</strain>
        <tissue evidence="3">Leaf</tissue>
    </source>
</reference>
<dbReference type="InterPro" id="IPR051942">
    <property type="entry name" value="DENN_domain_containing_2"/>
</dbReference>
<evidence type="ECO:0000313" key="4">
    <source>
        <dbReference type="Proteomes" id="UP001229421"/>
    </source>
</evidence>
<dbReference type="PANTHER" id="PTHR15288:SF0">
    <property type="entry name" value="UDENN DOMAIN-CONTAINING PROTEIN"/>
    <property type="match status" value="1"/>
</dbReference>
<dbReference type="InterPro" id="IPR037516">
    <property type="entry name" value="Tripartite_DENN"/>
</dbReference>
<dbReference type="Pfam" id="PF02141">
    <property type="entry name" value="DENN"/>
    <property type="match status" value="1"/>
</dbReference>
<feature type="region of interest" description="Disordered" evidence="1">
    <location>
        <begin position="283"/>
        <end position="302"/>
    </location>
</feature>
<gene>
    <name evidence="3" type="ORF">QVD17_15430</name>
</gene>
<dbReference type="SMART" id="SM00799">
    <property type="entry name" value="DENN"/>
    <property type="match status" value="1"/>
</dbReference>
<evidence type="ECO:0000259" key="2">
    <source>
        <dbReference type="PROSITE" id="PS50211"/>
    </source>
</evidence>